<keyword evidence="2" id="KW-0732">Signal</keyword>
<dbReference type="GO" id="GO:0008889">
    <property type="term" value="F:glycerophosphodiester phosphodiesterase activity"/>
    <property type="evidence" value="ECO:0007669"/>
    <property type="project" value="UniProtKB-EC"/>
</dbReference>
<organism evidence="7 8">
    <name type="scientific">Ambrosia artemisiifolia</name>
    <name type="common">Common ragweed</name>
    <dbReference type="NCBI Taxonomy" id="4212"/>
    <lineage>
        <taxon>Eukaryota</taxon>
        <taxon>Viridiplantae</taxon>
        <taxon>Streptophyta</taxon>
        <taxon>Embryophyta</taxon>
        <taxon>Tracheophyta</taxon>
        <taxon>Spermatophyta</taxon>
        <taxon>Magnoliopsida</taxon>
        <taxon>eudicotyledons</taxon>
        <taxon>Gunneridae</taxon>
        <taxon>Pentapetalae</taxon>
        <taxon>asterids</taxon>
        <taxon>campanulids</taxon>
        <taxon>Asterales</taxon>
        <taxon>Asteraceae</taxon>
        <taxon>Asteroideae</taxon>
        <taxon>Heliantheae alliance</taxon>
        <taxon>Heliantheae</taxon>
        <taxon>Ambrosia</taxon>
    </lineage>
</organism>
<evidence type="ECO:0000256" key="2">
    <source>
        <dbReference type="ARBA" id="ARBA00022729"/>
    </source>
</evidence>
<dbReference type="GO" id="GO:0006071">
    <property type="term" value="P:glycerol metabolic process"/>
    <property type="evidence" value="ECO:0007669"/>
    <property type="project" value="UniProtKB-KW"/>
</dbReference>
<dbReference type="PANTHER" id="PTHR43620">
    <property type="entry name" value="GLYCEROPHOSPHORYL DIESTER PHOSPHODIESTERASE"/>
    <property type="match status" value="1"/>
</dbReference>
<dbReference type="EC" id="3.1.4.46" evidence="1"/>
<dbReference type="AlphaFoldDB" id="A0AAD5GM54"/>
<dbReference type="GO" id="GO:0006629">
    <property type="term" value="P:lipid metabolic process"/>
    <property type="evidence" value="ECO:0007669"/>
    <property type="project" value="InterPro"/>
</dbReference>
<comment type="caution">
    <text evidence="7">The sequence shown here is derived from an EMBL/GenBank/DDBJ whole genome shotgun (WGS) entry which is preliminary data.</text>
</comment>
<evidence type="ECO:0000313" key="8">
    <source>
        <dbReference type="Proteomes" id="UP001206925"/>
    </source>
</evidence>
<sequence length="148" mass="16174">MGPWGHRPLVVARGGFSGLFPASSINAYQFALATGVSDMILWCDVQLTRDNVGICLPHLNIDNGTTISSVYDKGKRTYPVNGVLMSGWFAVDFSFHDLDNVFLVQDIFSRSPVFDGSLQILTVEDVAKEVKPPGLWLNIQEGWATGLG</sequence>
<evidence type="ECO:0000256" key="4">
    <source>
        <dbReference type="ARBA" id="ARBA00022801"/>
    </source>
</evidence>
<dbReference type="PANTHER" id="PTHR43620:SF19">
    <property type="entry name" value="GLYCEROPHOSPHODIESTER PHOSPHODIESTERASE"/>
    <property type="match status" value="1"/>
</dbReference>
<comment type="catalytic activity">
    <reaction evidence="5">
        <text>a sn-glycero-3-phosphodiester + H2O = an alcohol + sn-glycerol 3-phosphate + H(+)</text>
        <dbReference type="Rhea" id="RHEA:12969"/>
        <dbReference type="ChEBI" id="CHEBI:15377"/>
        <dbReference type="ChEBI" id="CHEBI:15378"/>
        <dbReference type="ChEBI" id="CHEBI:30879"/>
        <dbReference type="ChEBI" id="CHEBI:57597"/>
        <dbReference type="ChEBI" id="CHEBI:83408"/>
        <dbReference type="EC" id="3.1.4.46"/>
    </reaction>
</comment>
<evidence type="ECO:0000256" key="1">
    <source>
        <dbReference type="ARBA" id="ARBA00012247"/>
    </source>
</evidence>
<protein>
    <recommendedName>
        <fullName evidence="1">glycerophosphodiester phosphodiesterase</fullName>
        <ecNumber evidence="1">3.1.4.46</ecNumber>
    </recommendedName>
</protein>
<evidence type="ECO:0000313" key="7">
    <source>
        <dbReference type="EMBL" id="KAI7744643.1"/>
    </source>
</evidence>
<evidence type="ECO:0000256" key="5">
    <source>
        <dbReference type="ARBA" id="ARBA00047512"/>
    </source>
</evidence>
<accession>A0AAD5GM54</accession>
<dbReference type="Gene3D" id="3.20.20.190">
    <property type="entry name" value="Phosphatidylinositol (PI) phosphodiesterase"/>
    <property type="match status" value="1"/>
</dbReference>
<name>A0AAD5GM54_AMBAR</name>
<dbReference type="InterPro" id="IPR030395">
    <property type="entry name" value="GP_PDE_dom"/>
</dbReference>
<evidence type="ECO:0000256" key="3">
    <source>
        <dbReference type="ARBA" id="ARBA00022798"/>
    </source>
</evidence>
<dbReference type="EMBL" id="JAMZMK010007474">
    <property type="protein sequence ID" value="KAI7744643.1"/>
    <property type="molecule type" value="Genomic_DNA"/>
</dbReference>
<dbReference type="SUPFAM" id="SSF51695">
    <property type="entry name" value="PLC-like phosphodiesterases"/>
    <property type="match status" value="1"/>
</dbReference>
<gene>
    <name evidence="7" type="ORF">M8C21_001252</name>
</gene>
<dbReference type="PROSITE" id="PS51704">
    <property type="entry name" value="GP_PDE"/>
    <property type="match status" value="1"/>
</dbReference>
<dbReference type="InterPro" id="IPR017946">
    <property type="entry name" value="PLC-like_Pdiesterase_TIM-brl"/>
</dbReference>
<reference evidence="7" key="1">
    <citation type="submission" date="2022-06" db="EMBL/GenBank/DDBJ databases">
        <title>Uncovering the hologenomic basis of an extraordinary plant invasion.</title>
        <authorList>
            <person name="Bieker V.C."/>
            <person name="Martin M.D."/>
            <person name="Gilbert T."/>
            <person name="Hodgins K."/>
            <person name="Battlay P."/>
            <person name="Petersen B."/>
            <person name="Wilson J."/>
        </authorList>
    </citation>
    <scope>NUCLEOTIDE SEQUENCE</scope>
    <source>
        <strain evidence="7">AA19_3_7</strain>
        <tissue evidence="7">Leaf</tissue>
    </source>
</reference>
<feature type="domain" description="GP-PDE" evidence="6">
    <location>
        <begin position="8"/>
        <end position="148"/>
    </location>
</feature>
<keyword evidence="8" id="KW-1185">Reference proteome</keyword>
<proteinExistence type="predicted"/>
<keyword evidence="4" id="KW-0378">Hydrolase</keyword>
<dbReference type="Proteomes" id="UP001206925">
    <property type="component" value="Unassembled WGS sequence"/>
</dbReference>
<evidence type="ECO:0000259" key="6">
    <source>
        <dbReference type="PROSITE" id="PS51704"/>
    </source>
</evidence>
<keyword evidence="3" id="KW-0319">Glycerol metabolism</keyword>